<dbReference type="InterPro" id="IPR040091">
    <property type="entry name" value="LRRC56"/>
</dbReference>
<evidence type="ECO:0000313" key="1">
    <source>
        <dbReference type="EMBL" id="KAE9545509.1"/>
    </source>
</evidence>
<keyword evidence="2" id="KW-1185">Reference proteome</keyword>
<dbReference type="Proteomes" id="UP000475862">
    <property type="component" value="Unassembled WGS sequence"/>
</dbReference>
<dbReference type="PANTHER" id="PTHR22708:SF0">
    <property type="entry name" value="LEUCINE-RICH REPEAT-CONTAINING PROTEIN 56"/>
    <property type="match status" value="1"/>
</dbReference>
<evidence type="ECO:0000313" key="2">
    <source>
        <dbReference type="Proteomes" id="UP000475862"/>
    </source>
</evidence>
<dbReference type="SUPFAM" id="SSF52058">
    <property type="entry name" value="L domain-like"/>
    <property type="match status" value="1"/>
</dbReference>
<name>A0A6G0UA76_APHGL</name>
<accession>A0A6G0UA76</accession>
<dbReference type="InterPro" id="IPR032675">
    <property type="entry name" value="LRR_dom_sf"/>
</dbReference>
<dbReference type="PROSITE" id="PS51450">
    <property type="entry name" value="LRR"/>
    <property type="match status" value="1"/>
</dbReference>
<gene>
    <name evidence="1" type="ORF">AGLY_001052</name>
</gene>
<dbReference type="PANTHER" id="PTHR22708">
    <property type="entry name" value="LEUCINE-RICH REPEAT-CONTAINING PROTEIN 56"/>
    <property type="match status" value="1"/>
</dbReference>
<dbReference type="EMBL" id="VYZN01000001">
    <property type="protein sequence ID" value="KAE9545509.1"/>
    <property type="molecule type" value="Genomic_DNA"/>
</dbReference>
<dbReference type="InterPro" id="IPR001611">
    <property type="entry name" value="Leu-rich_rpt"/>
</dbReference>
<proteinExistence type="predicted"/>
<dbReference type="OrthoDB" id="433501at2759"/>
<dbReference type="AlphaFoldDB" id="A0A6G0UA76"/>
<sequence>MESYLDEVNNNRNMGITTLLEDTVKNRNLDQITSLKLQAPMSVNRLCMLGTYVPNLVELDLTDSFLPSFRDFAFKLDNLKVLKVASCHLKSLDGVWNIPNLEELFAPDNDINDIMLCSTLVKLITLDLSRNKIMDLTRLHFLNFCEQLQSLSLSGCPVAKVENFEKNVRNILPNLNHFNGNQTLEIEQVKPKLTIESIVCGNITAALRSRKTIYSANKDVQIGDRNKVLNDEKK</sequence>
<organism evidence="1 2">
    <name type="scientific">Aphis glycines</name>
    <name type="common">Soybean aphid</name>
    <dbReference type="NCBI Taxonomy" id="307491"/>
    <lineage>
        <taxon>Eukaryota</taxon>
        <taxon>Metazoa</taxon>
        <taxon>Ecdysozoa</taxon>
        <taxon>Arthropoda</taxon>
        <taxon>Hexapoda</taxon>
        <taxon>Insecta</taxon>
        <taxon>Pterygota</taxon>
        <taxon>Neoptera</taxon>
        <taxon>Paraneoptera</taxon>
        <taxon>Hemiptera</taxon>
        <taxon>Sternorrhyncha</taxon>
        <taxon>Aphidomorpha</taxon>
        <taxon>Aphidoidea</taxon>
        <taxon>Aphididae</taxon>
        <taxon>Aphidini</taxon>
        <taxon>Aphis</taxon>
        <taxon>Aphis</taxon>
    </lineage>
</organism>
<reference evidence="1 2" key="1">
    <citation type="submission" date="2019-08" db="EMBL/GenBank/DDBJ databases">
        <title>The genome of the soybean aphid Biotype 1, its phylome, world population structure and adaptation to the North American continent.</title>
        <authorList>
            <person name="Giordano R."/>
            <person name="Donthu R.K."/>
            <person name="Hernandez A.G."/>
            <person name="Wright C.L."/>
            <person name="Zimin A.V."/>
        </authorList>
    </citation>
    <scope>NUCLEOTIDE SEQUENCE [LARGE SCALE GENOMIC DNA]</scope>
    <source>
        <tissue evidence="1">Whole aphids</tissue>
    </source>
</reference>
<protein>
    <recommendedName>
        <fullName evidence="3">U2A'/phosphoprotein 32 family A C-terminal domain-containing protein</fullName>
    </recommendedName>
</protein>
<dbReference type="Gene3D" id="3.80.10.10">
    <property type="entry name" value="Ribonuclease Inhibitor"/>
    <property type="match status" value="1"/>
</dbReference>
<comment type="caution">
    <text evidence="1">The sequence shown here is derived from an EMBL/GenBank/DDBJ whole genome shotgun (WGS) entry which is preliminary data.</text>
</comment>
<evidence type="ECO:0008006" key="3">
    <source>
        <dbReference type="Google" id="ProtNLM"/>
    </source>
</evidence>